<dbReference type="PROSITE" id="PS51462">
    <property type="entry name" value="NUDIX"/>
    <property type="match status" value="1"/>
</dbReference>
<dbReference type="InterPro" id="IPR020476">
    <property type="entry name" value="Nudix_hydrolase"/>
</dbReference>
<organism evidence="6 7">
    <name type="scientific">Mycobacterium aquaticum</name>
    <dbReference type="NCBI Taxonomy" id="1927124"/>
    <lineage>
        <taxon>Bacteria</taxon>
        <taxon>Bacillati</taxon>
        <taxon>Actinomycetota</taxon>
        <taxon>Actinomycetes</taxon>
        <taxon>Mycobacteriales</taxon>
        <taxon>Mycobacteriaceae</taxon>
        <taxon>Mycobacterium</taxon>
    </lineage>
</organism>
<keyword evidence="7" id="KW-1185">Reference proteome</keyword>
<dbReference type="SUPFAM" id="SSF55811">
    <property type="entry name" value="Nudix"/>
    <property type="match status" value="1"/>
</dbReference>
<comment type="caution">
    <text evidence="6">The sequence shown here is derived from an EMBL/GenBank/DDBJ whole genome shotgun (WGS) entry which is preliminary data.</text>
</comment>
<dbReference type="InterPro" id="IPR015797">
    <property type="entry name" value="NUDIX_hydrolase-like_dom_sf"/>
</dbReference>
<feature type="compositionally biased region" description="Basic residues" evidence="4">
    <location>
        <begin position="235"/>
        <end position="249"/>
    </location>
</feature>
<dbReference type="Gene3D" id="3.90.79.10">
    <property type="entry name" value="Nucleoside Triphosphate Pyrophosphohydrolase"/>
    <property type="match status" value="1"/>
</dbReference>
<evidence type="ECO:0000313" key="7">
    <source>
        <dbReference type="Proteomes" id="UP000192448"/>
    </source>
</evidence>
<dbReference type="AlphaFoldDB" id="A0A1X0B1J2"/>
<dbReference type="InterPro" id="IPR020084">
    <property type="entry name" value="NUDIX_hydrolase_CS"/>
</dbReference>
<feature type="region of interest" description="Disordered" evidence="4">
    <location>
        <begin position="220"/>
        <end position="270"/>
    </location>
</feature>
<feature type="domain" description="Nudix hydrolase" evidence="5">
    <location>
        <begin position="78"/>
        <end position="214"/>
    </location>
</feature>
<name>A0A1X0B1J2_9MYCO</name>
<dbReference type="CDD" id="cd03673">
    <property type="entry name" value="NUDIX_Ap6A_hydrolase"/>
    <property type="match status" value="1"/>
</dbReference>
<evidence type="ECO:0000256" key="1">
    <source>
        <dbReference type="ARBA" id="ARBA00005582"/>
    </source>
</evidence>
<evidence type="ECO:0000259" key="5">
    <source>
        <dbReference type="PROSITE" id="PS51462"/>
    </source>
</evidence>
<proteinExistence type="inferred from homology"/>
<keyword evidence="2 3" id="KW-0378">Hydrolase</keyword>
<evidence type="ECO:0000313" key="6">
    <source>
        <dbReference type="EMBL" id="ORA36202.1"/>
    </source>
</evidence>
<dbReference type="OrthoDB" id="9816289at2"/>
<dbReference type="GO" id="GO:0016787">
    <property type="term" value="F:hydrolase activity"/>
    <property type="evidence" value="ECO:0007669"/>
    <property type="project" value="UniProtKB-KW"/>
</dbReference>
<dbReference type="STRING" id="1927124.BST13_11625"/>
<accession>A0A1X0B1J2</accession>
<feature type="compositionally biased region" description="Basic residues" evidence="4">
    <location>
        <begin position="9"/>
        <end position="23"/>
    </location>
</feature>
<dbReference type="EMBL" id="MVHF01000009">
    <property type="protein sequence ID" value="ORA36202.1"/>
    <property type="molecule type" value="Genomic_DNA"/>
</dbReference>
<gene>
    <name evidence="6" type="ORF">BST13_11625</name>
</gene>
<dbReference type="Proteomes" id="UP000192448">
    <property type="component" value="Unassembled WGS sequence"/>
</dbReference>
<evidence type="ECO:0000256" key="2">
    <source>
        <dbReference type="ARBA" id="ARBA00022801"/>
    </source>
</evidence>
<comment type="similarity">
    <text evidence="1 3">Belongs to the Nudix hydrolase family.</text>
</comment>
<dbReference type="PANTHER" id="PTHR43736">
    <property type="entry name" value="ADP-RIBOSE PYROPHOSPHATASE"/>
    <property type="match status" value="1"/>
</dbReference>
<sequence length="270" mass="30040">MSDGEQAKPRRRRSRRRGQRRAQRAAGPPDTGNDHHTAQPSEHAAESADSGDKHPTPRDQSRQRKPRPRRPPERLRTVHETSAGGLVIDGIDGPKDTQVAALIGRIDRRGRMLWSLPKGHIELGETAEQTAIREVAEETGIQGTVLAALGSIDYWFVTEGRRVHKTVHHYLMRFQDGELSDDDVEVTEVAWVPLGELPSRLAYADERKLAEVAGELIDKLHTDGPGALPPLPRSAPRRRAQTHSHTRNHRRDDSGQPQPPRRTNGCGQGP</sequence>
<feature type="compositionally biased region" description="Basic and acidic residues" evidence="4">
    <location>
        <begin position="70"/>
        <end position="79"/>
    </location>
</feature>
<evidence type="ECO:0000256" key="4">
    <source>
        <dbReference type="SAM" id="MobiDB-lite"/>
    </source>
</evidence>
<feature type="region of interest" description="Disordered" evidence="4">
    <location>
        <begin position="1"/>
        <end position="91"/>
    </location>
</feature>
<evidence type="ECO:0000256" key="3">
    <source>
        <dbReference type="RuleBase" id="RU003476"/>
    </source>
</evidence>
<dbReference type="InterPro" id="IPR000086">
    <property type="entry name" value="NUDIX_hydrolase_dom"/>
</dbReference>
<dbReference type="PANTHER" id="PTHR43736:SF1">
    <property type="entry name" value="DIHYDRONEOPTERIN TRIPHOSPHATE DIPHOSPHATASE"/>
    <property type="match status" value="1"/>
</dbReference>
<dbReference type="Pfam" id="PF00293">
    <property type="entry name" value="NUDIX"/>
    <property type="match status" value="1"/>
</dbReference>
<dbReference type="PRINTS" id="PR00502">
    <property type="entry name" value="NUDIXFAMILY"/>
</dbReference>
<feature type="compositionally biased region" description="Basic and acidic residues" evidence="4">
    <location>
        <begin position="32"/>
        <end position="62"/>
    </location>
</feature>
<protein>
    <submittedName>
        <fullName evidence="6">NUDIX hydrolase</fullName>
    </submittedName>
</protein>
<reference evidence="6 7" key="1">
    <citation type="submission" date="2017-02" db="EMBL/GenBank/DDBJ databases">
        <title>The new phylogeny of genus Mycobacterium.</title>
        <authorList>
            <person name="Tortoli E."/>
            <person name="Trovato A."/>
            <person name="Cirillo D.M."/>
        </authorList>
    </citation>
    <scope>NUCLEOTIDE SEQUENCE [LARGE SCALE GENOMIC DNA]</scope>
    <source>
        <strain evidence="6 7">RW6</strain>
    </source>
</reference>
<dbReference type="RefSeq" id="WP_083163936.1">
    <property type="nucleotide sequence ID" value="NZ_MVHF01000009.1"/>
</dbReference>
<dbReference type="PROSITE" id="PS00893">
    <property type="entry name" value="NUDIX_BOX"/>
    <property type="match status" value="1"/>
</dbReference>